<dbReference type="AlphaFoldDB" id="A0A7I8KJH3"/>
<dbReference type="EMBL" id="LR746269">
    <property type="protein sequence ID" value="CAA7397890.1"/>
    <property type="molecule type" value="Genomic_DNA"/>
</dbReference>
<gene>
    <name evidence="1" type="ORF">SI8410_06008555</name>
</gene>
<dbReference type="Proteomes" id="UP000663760">
    <property type="component" value="Chromosome 6"/>
</dbReference>
<protein>
    <submittedName>
        <fullName evidence="1">Uncharacterized protein</fullName>
    </submittedName>
</protein>
<name>A0A7I8KJH3_SPIIN</name>
<keyword evidence="2" id="KW-1185">Reference proteome</keyword>
<evidence type="ECO:0000313" key="1">
    <source>
        <dbReference type="EMBL" id="CAA7397890.1"/>
    </source>
</evidence>
<reference evidence="1" key="1">
    <citation type="submission" date="2020-02" db="EMBL/GenBank/DDBJ databases">
        <authorList>
            <person name="Scholz U."/>
            <person name="Mascher M."/>
            <person name="Fiebig A."/>
        </authorList>
    </citation>
    <scope>NUCLEOTIDE SEQUENCE</scope>
</reference>
<evidence type="ECO:0000313" key="2">
    <source>
        <dbReference type="Proteomes" id="UP000663760"/>
    </source>
</evidence>
<sequence length="47" mass="5594">MNFMELSKLSPWLESILKRVLPKIFLNPLIIPTLKVKSFEIFFIPFN</sequence>
<organism evidence="1 2">
    <name type="scientific">Spirodela intermedia</name>
    <name type="common">Intermediate duckweed</name>
    <dbReference type="NCBI Taxonomy" id="51605"/>
    <lineage>
        <taxon>Eukaryota</taxon>
        <taxon>Viridiplantae</taxon>
        <taxon>Streptophyta</taxon>
        <taxon>Embryophyta</taxon>
        <taxon>Tracheophyta</taxon>
        <taxon>Spermatophyta</taxon>
        <taxon>Magnoliopsida</taxon>
        <taxon>Liliopsida</taxon>
        <taxon>Araceae</taxon>
        <taxon>Lemnoideae</taxon>
        <taxon>Spirodela</taxon>
    </lineage>
</organism>
<accession>A0A7I8KJH3</accession>
<proteinExistence type="predicted"/>